<dbReference type="InterPro" id="IPR045749">
    <property type="entry name" value="DUF6090"/>
</dbReference>
<dbReference type="Pfam" id="PF19578">
    <property type="entry name" value="DUF6090"/>
    <property type="match status" value="1"/>
</dbReference>
<dbReference type="EMBL" id="JAVRIA010000011">
    <property type="protein sequence ID" value="MDT0559638.1"/>
    <property type="molecule type" value="Genomic_DNA"/>
</dbReference>
<comment type="caution">
    <text evidence="2">The sequence shown here is derived from an EMBL/GenBank/DDBJ whole genome shotgun (WGS) entry which is preliminary data.</text>
</comment>
<reference evidence="2 3" key="1">
    <citation type="submission" date="2023-09" db="EMBL/GenBank/DDBJ databases">
        <authorList>
            <person name="Rey-Velasco X."/>
        </authorList>
    </citation>
    <scope>NUCLEOTIDE SEQUENCE [LARGE SCALE GENOMIC DNA]</scope>
    <source>
        <strain evidence="2 3">W332</strain>
    </source>
</reference>
<organism evidence="2 3">
    <name type="scientific">Microcosmobacter mediterraneus</name>
    <dbReference type="NCBI Taxonomy" id="3075607"/>
    <lineage>
        <taxon>Bacteria</taxon>
        <taxon>Pseudomonadati</taxon>
        <taxon>Bacteroidota</taxon>
        <taxon>Flavobacteriia</taxon>
        <taxon>Flavobacteriales</taxon>
        <taxon>Flavobacteriaceae</taxon>
        <taxon>Microcosmobacter</taxon>
    </lineage>
</organism>
<keyword evidence="1" id="KW-0812">Transmembrane</keyword>
<evidence type="ECO:0000256" key="1">
    <source>
        <dbReference type="SAM" id="Phobius"/>
    </source>
</evidence>
<keyword evidence="1" id="KW-1133">Transmembrane helix</keyword>
<name>A0ABU2YN92_9FLAO</name>
<proteinExistence type="predicted"/>
<keyword evidence="3" id="KW-1185">Reference proteome</keyword>
<dbReference type="RefSeq" id="WP_311428402.1">
    <property type="nucleotide sequence ID" value="NZ_JAVRIA010000011.1"/>
</dbReference>
<sequence length="252" mass="29068">MIKFFRRIRQNLLSEGKTSKYFKYAIGEIILVVIGILIALQINNWNEGRLEVVQESKILRNLKNDFKNNRKMLDSAIVKTKEGIQFSLEMLNYTGEKNTLSHAYQFDSIINKIFITPSFNPVNGTLNEIMNSGQLVIISNEELRKLLAVWPAVMQKVYSRFEETENFENLLNNYMIKNGNWLNADEVSTAKRSMTLPKSGFKTDNRDLLNDLEFENLIENIAIGLDNYLAMLTEVNVLLKAIESLMNSEIKE</sequence>
<evidence type="ECO:0000313" key="2">
    <source>
        <dbReference type="EMBL" id="MDT0559638.1"/>
    </source>
</evidence>
<protein>
    <submittedName>
        <fullName evidence="2">DUF6090 family protein</fullName>
    </submittedName>
</protein>
<dbReference type="Proteomes" id="UP001259492">
    <property type="component" value="Unassembled WGS sequence"/>
</dbReference>
<gene>
    <name evidence="2" type="ORF">RM697_13340</name>
</gene>
<keyword evidence="1" id="KW-0472">Membrane</keyword>
<evidence type="ECO:0000313" key="3">
    <source>
        <dbReference type="Proteomes" id="UP001259492"/>
    </source>
</evidence>
<feature type="transmembrane region" description="Helical" evidence="1">
    <location>
        <begin position="21"/>
        <end position="40"/>
    </location>
</feature>
<accession>A0ABU2YN92</accession>